<sequence>MAPTRASTGLYGGKTAEQRRDERRTRLLEAGAAIWIADGWAAVSMRAVCSRAGLTDRYFYAEFSNVHDLLAALWDQANERALAVVVADFATHEDETPRDRLRSGIATYISHLATHPDDARILFGDSAGCAVLTSRQRDLRLTGVAVVADFGEPFLAAGIDHDDFLVRVRMAIGGLLELLAAWQAGDIPGTVDEIVAHATTFCELLAASVT</sequence>
<keyword evidence="5" id="KW-1185">Reference proteome</keyword>
<dbReference type="HOGENOM" id="CLU_069356_13_2_11"/>
<dbReference type="InterPro" id="IPR001647">
    <property type="entry name" value="HTH_TetR"/>
</dbReference>
<dbReference type="EMBL" id="ACLF03000006">
    <property type="protein sequence ID" value="EFQ82890.1"/>
    <property type="molecule type" value="Genomic_DNA"/>
</dbReference>
<name>E2SCD7_9ACTN</name>
<dbReference type="SUPFAM" id="SSF46689">
    <property type="entry name" value="Homeodomain-like"/>
    <property type="match status" value="1"/>
</dbReference>
<reference evidence="4" key="1">
    <citation type="submission" date="2010-08" db="EMBL/GenBank/DDBJ databases">
        <authorList>
            <person name="Muzny D."/>
            <person name="Qin X."/>
            <person name="Buhay C."/>
            <person name="Dugan-Rocha S."/>
            <person name="Ding Y."/>
            <person name="Chen G."/>
            <person name="Hawes A."/>
            <person name="Holder M."/>
            <person name="Jhangiani S."/>
            <person name="Johnson A."/>
            <person name="Khan Z."/>
            <person name="Li Z."/>
            <person name="Liu W."/>
            <person name="Liu X."/>
            <person name="Perez L."/>
            <person name="Shen H."/>
            <person name="Wang Q."/>
            <person name="Watt J."/>
            <person name="Xi L."/>
            <person name="Xin Y."/>
            <person name="Zhou J."/>
            <person name="Deng J."/>
            <person name="Jiang H."/>
            <person name="Liu Y."/>
            <person name="Qu J."/>
            <person name="Song X.-Z."/>
            <person name="Zhang L."/>
            <person name="Villasana D."/>
            <person name="Johnson A."/>
            <person name="Liu J."/>
            <person name="Liyanage D."/>
            <person name="Lorensuhewa L."/>
            <person name="Robinson T."/>
            <person name="Song A."/>
            <person name="Song B.-B."/>
            <person name="Dinh H."/>
            <person name="Thornton R."/>
            <person name="Coyle M."/>
            <person name="Francisco L."/>
            <person name="Jackson L."/>
            <person name="Javaid M."/>
            <person name="Korchina V."/>
            <person name="Kovar C."/>
            <person name="Mata R."/>
            <person name="Mathew T."/>
            <person name="Ngo R."/>
            <person name="Nguyen L."/>
            <person name="Nguyen N."/>
            <person name="Okwuonu G."/>
            <person name="Ongeri F."/>
            <person name="Pham C."/>
            <person name="Simmons D."/>
            <person name="Wilczek-Boney K."/>
            <person name="Hale W."/>
            <person name="Jakkamsetti A."/>
            <person name="Pham P."/>
            <person name="Ruth R."/>
            <person name="San Lucas F."/>
            <person name="Warren J."/>
            <person name="Zhang J."/>
            <person name="Zhao Z."/>
            <person name="Zhou C."/>
            <person name="Zhu D."/>
            <person name="Lee S."/>
            <person name="Bess C."/>
            <person name="Blankenburg K."/>
            <person name="Forbes L."/>
            <person name="Fu Q."/>
            <person name="Gubbala S."/>
            <person name="Hirani K."/>
            <person name="Jayaseelan J.C."/>
            <person name="Lara F."/>
            <person name="Munidasa M."/>
            <person name="Palculict T."/>
            <person name="Patil S."/>
            <person name="Pu L.-L."/>
            <person name="Saada N."/>
            <person name="Tang L."/>
            <person name="Weissenberger G."/>
            <person name="Zhu Y."/>
            <person name="Hemphill L."/>
            <person name="Shang Y."/>
            <person name="Youmans B."/>
            <person name="Ayvaz T."/>
            <person name="Ross M."/>
            <person name="Santibanez J."/>
            <person name="Aqrawi P."/>
            <person name="Gross S."/>
            <person name="Joshi V."/>
            <person name="Fowler G."/>
            <person name="Nazareth L."/>
            <person name="Reid J."/>
            <person name="Worley K."/>
            <person name="Petrosino J."/>
            <person name="Highlander S."/>
            <person name="Gibbs R."/>
        </authorList>
    </citation>
    <scope>NUCLEOTIDE SEQUENCE [LARGE SCALE GENOMIC DNA]</scope>
    <source>
        <strain evidence="4">DSM 15272</strain>
    </source>
</reference>
<keyword evidence="1 2" id="KW-0238">DNA-binding</keyword>
<dbReference type="AlphaFoldDB" id="E2SCD7"/>
<dbReference type="STRING" id="585531.HMPREF0063_12099"/>
<dbReference type="PANTHER" id="PTHR30055:SF226">
    <property type="entry name" value="HTH-TYPE TRANSCRIPTIONAL REGULATOR PKSA"/>
    <property type="match status" value="1"/>
</dbReference>
<protein>
    <submittedName>
        <fullName evidence="4">Transcriptional regulator, TetR family</fullName>
    </submittedName>
</protein>
<dbReference type="InterPro" id="IPR009057">
    <property type="entry name" value="Homeodomain-like_sf"/>
</dbReference>
<organism evidence="4 5">
    <name type="scientific">Aeromicrobium marinum DSM 15272</name>
    <dbReference type="NCBI Taxonomy" id="585531"/>
    <lineage>
        <taxon>Bacteria</taxon>
        <taxon>Bacillati</taxon>
        <taxon>Actinomycetota</taxon>
        <taxon>Actinomycetes</taxon>
        <taxon>Propionibacteriales</taxon>
        <taxon>Nocardioidaceae</taxon>
        <taxon>Aeromicrobium</taxon>
    </lineage>
</organism>
<dbReference type="GO" id="GO:0000976">
    <property type="term" value="F:transcription cis-regulatory region binding"/>
    <property type="evidence" value="ECO:0007669"/>
    <property type="project" value="TreeGrafter"/>
</dbReference>
<feature type="DNA-binding region" description="H-T-H motif" evidence="2">
    <location>
        <begin position="44"/>
        <end position="63"/>
    </location>
</feature>
<dbReference type="PROSITE" id="PS50977">
    <property type="entry name" value="HTH_TETR_2"/>
    <property type="match status" value="1"/>
</dbReference>
<dbReference type="eggNOG" id="COG1309">
    <property type="taxonomic scope" value="Bacteria"/>
</dbReference>
<dbReference type="OrthoDB" id="9790413at2"/>
<evidence type="ECO:0000313" key="5">
    <source>
        <dbReference type="Proteomes" id="UP000003111"/>
    </source>
</evidence>
<gene>
    <name evidence="4" type="ORF">HMPREF0063_12099</name>
</gene>
<accession>E2SCD7</accession>
<dbReference type="Gene3D" id="1.10.357.10">
    <property type="entry name" value="Tetracycline Repressor, domain 2"/>
    <property type="match status" value="1"/>
</dbReference>
<evidence type="ECO:0000256" key="1">
    <source>
        <dbReference type="ARBA" id="ARBA00023125"/>
    </source>
</evidence>
<dbReference type="InterPro" id="IPR050109">
    <property type="entry name" value="HTH-type_TetR-like_transc_reg"/>
</dbReference>
<dbReference type="GO" id="GO:0003700">
    <property type="term" value="F:DNA-binding transcription factor activity"/>
    <property type="evidence" value="ECO:0007669"/>
    <property type="project" value="TreeGrafter"/>
</dbReference>
<evidence type="ECO:0000313" key="4">
    <source>
        <dbReference type="EMBL" id="EFQ82890.1"/>
    </source>
</evidence>
<dbReference type="Pfam" id="PF00440">
    <property type="entry name" value="TetR_N"/>
    <property type="match status" value="1"/>
</dbReference>
<dbReference type="RefSeq" id="WP_007077191.1">
    <property type="nucleotide sequence ID" value="NZ_CM001024.1"/>
</dbReference>
<evidence type="ECO:0000256" key="2">
    <source>
        <dbReference type="PROSITE-ProRule" id="PRU00335"/>
    </source>
</evidence>
<evidence type="ECO:0000259" key="3">
    <source>
        <dbReference type="PROSITE" id="PS50977"/>
    </source>
</evidence>
<dbReference type="PANTHER" id="PTHR30055">
    <property type="entry name" value="HTH-TYPE TRANSCRIPTIONAL REGULATOR RUTR"/>
    <property type="match status" value="1"/>
</dbReference>
<dbReference type="Proteomes" id="UP000003111">
    <property type="component" value="Unassembled WGS sequence"/>
</dbReference>
<comment type="caution">
    <text evidence="4">The sequence shown here is derived from an EMBL/GenBank/DDBJ whole genome shotgun (WGS) entry which is preliminary data.</text>
</comment>
<proteinExistence type="predicted"/>
<feature type="domain" description="HTH tetR-type" evidence="3">
    <location>
        <begin position="21"/>
        <end position="81"/>
    </location>
</feature>